<dbReference type="Gene3D" id="1.10.10.10">
    <property type="entry name" value="Winged helix-like DNA-binding domain superfamily/Winged helix DNA-binding domain"/>
    <property type="match status" value="1"/>
</dbReference>
<dbReference type="Pfam" id="PF00126">
    <property type="entry name" value="HTH_1"/>
    <property type="match status" value="1"/>
</dbReference>
<keyword evidence="7" id="KW-1185">Reference proteome</keyword>
<dbReference type="InterPro" id="IPR050950">
    <property type="entry name" value="HTH-type_LysR_regulators"/>
</dbReference>
<comment type="similarity">
    <text evidence="1">Belongs to the LysR transcriptional regulatory family.</text>
</comment>
<dbReference type="InterPro" id="IPR005119">
    <property type="entry name" value="LysR_subst-bd"/>
</dbReference>
<protein>
    <submittedName>
        <fullName evidence="6">LysR family transcriptional regulator</fullName>
    </submittedName>
</protein>
<name>A0ABU9WTP0_9BURK</name>
<dbReference type="SUPFAM" id="SSF53850">
    <property type="entry name" value="Periplasmic binding protein-like II"/>
    <property type="match status" value="1"/>
</dbReference>
<dbReference type="PANTHER" id="PTHR30419:SF30">
    <property type="entry name" value="LYSR FAMILY TRANSCRIPTIONAL REGULATOR"/>
    <property type="match status" value="1"/>
</dbReference>
<accession>A0ABU9WTP0</accession>
<dbReference type="PANTHER" id="PTHR30419">
    <property type="entry name" value="HTH-TYPE TRANSCRIPTIONAL REGULATOR YBHD"/>
    <property type="match status" value="1"/>
</dbReference>
<sequence length="301" mass="33331">MHDLNPRRLNHLVALSEEGSFAKAAARVHLSQPALSRSIQSLEDELGVRLFDRAARGVTATAAGVMVVDRAKRVLFEARRLERDVELLKANEIGDLSIGLGPYVAEILLPDLLVEFAKRYPRISVRVHVSDGAALLGGLLDEKLDLIVTDQRGLLANSRLSIHLLPRQEASLYVRETHPLLARDRIVMTDLRDYPIVSVPVPPYLLAAVRRVLKLRPHEEFRLQSECNDVSVLKGVVRRTDAIMFATAATVTPDADGTLVPLRPVDSPEMGLEFGLAYLADRTLSPASETALMMIRDTLRM</sequence>
<evidence type="ECO:0000256" key="4">
    <source>
        <dbReference type="ARBA" id="ARBA00023163"/>
    </source>
</evidence>
<evidence type="ECO:0000256" key="2">
    <source>
        <dbReference type="ARBA" id="ARBA00023015"/>
    </source>
</evidence>
<dbReference type="PROSITE" id="PS50931">
    <property type="entry name" value="HTH_LYSR"/>
    <property type="match status" value="1"/>
</dbReference>
<dbReference type="RefSeq" id="WP_343495355.1">
    <property type="nucleotide sequence ID" value="NZ_JBCPYA010000025.1"/>
</dbReference>
<dbReference type="CDD" id="cd05466">
    <property type="entry name" value="PBP2_LTTR_substrate"/>
    <property type="match status" value="1"/>
</dbReference>
<evidence type="ECO:0000313" key="6">
    <source>
        <dbReference type="EMBL" id="MEN2475445.1"/>
    </source>
</evidence>
<keyword evidence="3" id="KW-0238">DNA-binding</keyword>
<dbReference type="PRINTS" id="PR00039">
    <property type="entry name" value="HTHLYSR"/>
</dbReference>
<organism evidence="6 7">
    <name type="scientific">Burkholderia theae</name>
    <dbReference type="NCBI Taxonomy" id="3143496"/>
    <lineage>
        <taxon>Bacteria</taxon>
        <taxon>Pseudomonadati</taxon>
        <taxon>Pseudomonadota</taxon>
        <taxon>Betaproteobacteria</taxon>
        <taxon>Burkholderiales</taxon>
        <taxon>Burkholderiaceae</taxon>
        <taxon>Burkholderia</taxon>
    </lineage>
</organism>
<evidence type="ECO:0000313" key="7">
    <source>
        <dbReference type="Proteomes" id="UP001466933"/>
    </source>
</evidence>
<dbReference type="InterPro" id="IPR036390">
    <property type="entry name" value="WH_DNA-bd_sf"/>
</dbReference>
<dbReference type="Gene3D" id="3.40.190.290">
    <property type="match status" value="1"/>
</dbReference>
<evidence type="ECO:0000259" key="5">
    <source>
        <dbReference type="PROSITE" id="PS50931"/>
    </source>
</evidence>
<dbReference type="EMBL" id="JBCPYA010000025">
    <property type="protein sequence ID" value="MEN2475445.1"/>
    <property type="molecule type" value="Genomic_DNA"/>
</dbReference>
<feature type="domain" description="HTH lysR-type" evidence="5">
    <location>
        <begin position="4"/>
        <end position="61"/>
    </location>
</feature>
<keyword evidence="2" id="KW-0805">Transcription regulation</keyword>
<proteinExistence type="inferred from homology"/>
<dbReference type="InterPro" id="IPR036388">
    <property type="entry name" value="WH-like_DNA-bd_sf"/>
</dbReference>
<dbReference type="SUPFAM" id="SSF46785">
    <property type="entry name" value="Winged helix' DNA-binding domain"/>
    <property type="match status" value="1"/>
</dbReference>
<dbReference type="Pfam" id="PF03466">
    <property type="entry name" value="LysR_substrate"/>
    <property type="match status" value="1"/>
</dbReference>
<dbReference type="InterPro" id="IPR000847">
    <property type="entry name" value="LysR_HTH_N"/>
</dbReference>
<evidence type="ECO:0000256" key="3">
    <source>
        <dbReference type="ARBA" id="ARBA00023125"/>
    </source>
</evidence>
<reference evidence="6 7" key="1">
    <citation type="submission" date="2024-05" db="EMBL/GenBank/DDBJ databases">
        <title>Burkholderia sp. Nov. a novel bacteria isolated from rhizosphere soil of Camellia sinensis.</title>
        <authorList>
            <person name="Dong Y."/>
        </authorList>
    </citation>
    <scope>NUCLEOTIDE SEQUENCE [LARGE SCALE GENOMIC DNA]</scope>
    <source>
        <strain evidence="6 7">GS2Y</strain>
    </source>
</reference>
<gene>
    <name evidence="6" type="ORF">VOI36_36690</name>
</gene>
<keyword evidence="4" id="KW-0804">Transcription</keyword>
<dbReference type="Proteomes" id="UP001466933">
    <property type="component" value="Unassembled WGS sequence"/>
</dbReference>
<evidence type="ECO:0000256" key="1">
    <source>
        <dbReference type="ARBA" id="ARBA00009437"/>
    </source>
</evidence>
<comment type="caution">
    <text evidence="6">The sequence shown here is derived from an EMBL/GenBank/DDBJ whole genome shotgun (WGS) entry which is preliminary data.</text>
</comment>